<reference evidence="2" key="2">
    <citation type="submission" date="2023-07" db="EMBL/GenBank/DDBJ databases">
        <authorList>
            <consortium name="Lawrence Berkeley National Laboratory"/>
            <person name="Haridas S."/>
            <person name="Hensen N."/>
            <person name="Bonometti L."/>
            <person name="Westerberg I."/>
            <person name="Brannstrom I.O."/>
            <person name="Guillou S."/>
            <person name="Cros-Aarteil S."/>
            <person name="Calhoun S."/>
            <person name="Kuo A."/>
            <person name="Mondo S."/>
            <person name="Pangilinan J."/>
            <person name="Riley R."/>
            <person name="LaButti K."/>
            <person name="Andreopoulos B."/>
            <person name="Lipzen A."/>
            <person name="Chen C."/>
            <person name="Yanf M."/>
            <person name="Daum C."/>
            <person name="Ng V."/>
            <person name="Clum A."/>
            <person name="Steindorff A."/>
            <person name="Ohm R."/>
            <person name="Martin F."/>
            <person name="Silar P."/>
            <person name="Natvig D."/>
            <person name="Lalanne C."/>
            <person name="Gautier V."/>
            <person name="Ament-velasquez S.L."/>
            <person name="Kruys A."/>
            <person name="Hutchinson M.I."/>
            <person name="Powell A.J."/>
            <person name="Barry K."/>
            <person name="Miller A.N."/>
            <person name="Grigoriev I.V."/>
            <person name="Debuchy R."/>
            <person name="Gladieux P."/>
            <person name="Thoren M.H."/>
            <person name="Johannesson H."/>
        </authorList>
    </citation>
    <scope>NUCLEOTIDE SEQUENCE</scope>
    <source>
        <strain evidence="2">FGSC 1904</strain>
    </source>
</reference>
<name>A0AAE0PF14_SORBR</name>
<feature type="region of interest" description="Disordered" evidence="1">
    <location>
        <begin position="431"/>
        <end position="450"/>
    </location>
</feature>
<dbReference type="AlphaFoldDB" id="A0AAE0PF14"/>
<dbReference type="EMBL" id="JAUTDP010000006">
    <property type="protein sequence ID" value="KAK3398597.1"/>
    <property type="molecule type" value="Genomic_DNA"/>
</dbReference>
<feature type="region of interest" description="Disordered" evidence="1">
    <location>
        <begin position="487"/>
        <end position="548"/>
    </location>
</feature>
<evidence type="ECO:0000313" key="2">
    <source>
        <dbReference type="EMBL" id="KAK3398597.1"/>
    </source>
</evidence>
<organism evidence="2 3">
    <name type="scientific">Sordaria brevicollis</name>
    <dbReference type="NCBI Taxonomy" id="83679"/>
    <lineage>
        <taxon>Eukaryota</taxon>
        <taxon>Fungi</taxon>
        <taxon>Dikarya</taxon>
        <taxon>Ascomycota</taxon>
        <taxon>Pezizomycotina</taxon>
        <taxon>Sordariomycetes</taxon>
        <taxon>Sordariomycetidae</taxon>
        <taxon>Sordariales</taxon>
        <taxon>Sordariaceae</taxon>
        <taxon>Sordaria</taxon>
    </lineage>
</organism>
<protein>
    <submittedName>
        <fullName evidence="2">Uncharacterized protein</fullName>
    </submittedName>
</protein>
<comment type="caution">
    <text evidence="2">The sequence shown here is derived from an EMBL/GenBank/DDBJ whole genome shotgun (WGS) entry which is preliminary data.</text>
</comment>
<keyword evidence="3" id="KW-1185">Reference proteome</keyword>
<reference evidence="2" key="1">
    <citation type="journal article" date="2023" name="Mol. Phylogenet. Evol.">
        <title>Genome-scale phylogeny and comparative genomics of the fungal order Sordariales.</title>
        <authorList>
            <person name="Hensen N."/>
            <person name="Bonometti L."/>
            <person name="Westerberg I."/>
            <person name="Brannstrom I.O."/>
            <person name="Guillou S."/>
            <person name="Cros-Aarteil S."/>
            <person name="Calhoun S."/>
            <person name="Haridas S."/>
            <person name="Kuo A."/>
            <person name="Mondo S."/>
            <person name="Pangilinan J."/>
            <person name="Riley R."/>
            <person name="LaButti K."/>
            <person name="Andreopoulos B."/>
            <person name="Lipzen A."/>
            <person name="Chen C."/>
            <person name="Yan M."/>
            <person name="Daum C."/>
            <person name="Ng V."/>
            <person name="Clum A."/>
            <person name="Steindorff A."/>
            <person name="Ohm R.A."/>
            <person name="Martin F."/>
            <person name="Silar P."/>
            <person name="Natvig D.O."/>
            <person name="Lalanne C."/>
            <person name="Gautier V."/>
            <person name="Ament-Velasquez S.L."/>
            <person name="Kruys A."/>
            <person name="Hutchinson M.I."/>
            <person name="Powell A.J."/>
            <person name="Barry K."/>
            <person name="Miller A.N."/>
            <person name="Grigoriev I.V."/>
            <person name="Debuchy R."/>
            <person name="Gladieux P."/>
            <person name="Hiltunen Thoren M."/>
            <person name="Johannesson H."/>
        </authorList>
    </citation>
    <scope>NUCLEOTIDE SEQUENCE</scope>
    <source>
        <strain evidence="2">FGSC 1904</strain>
    </source>
</reference>
<accession>A0AAE0PF14</accession>
<feature type="region of interest" description="Disordered" evidence="1">
    <location>
        <begin position="1"/>
        <end position="49"/>
    </location>
</feature>
<proteinExistence type="predicted"/>
<dbReference type="Proteomes" id="UP001281003">
    <property type="component" value="Unassembled WGS sequence"/>
</dbReference>
<gene>
    <name evidence="2" type="ORF">B0T20DRAFT_498513</name>
</gene>
<sequence length="548" mass="58326">MSSSSFQDADDLGGPPGHQAIANVDGSGNGNGSGIRAWDYGEDDFEDFPENLNLDELFGDDEDDEVNKSMEELFGRDNDDDGANNANNEDNNSIVVNNNNLADADDDDNIAPGVLSESPDPAMSVVDSNIDNNNSVEVDIPLMQASMHMPDDRLSSFVNPGEGQSEILPRSAIGPGLGTSAMGTAVPDNGMSVGGYTAHPATDNSAVEISGPFNPQEPIMDNSATGYSLNGNNVIDNTVTSTTFNNDGSTIVSLWEGNPSIDNSATAYSLIGNNVINNTAILYNNYDSMNNNGVAPTNQFDVTAYLSNDASVMGNPALAASYQFNDNPAPVYNDQLNYNPVPAYNDQYNYNQAPANNDQFNYVDMFQYQVAQQQQMVAYAPPAHPDPAAIPLENNYNGFDAQLQQFDAWYQQHQIEEQQRHAAELAAAFPPQFDPANAPAPAPAPAPIPAPLSTATNPAVSFGLPSMGPAPAPFVFPQPIDAPNYPHPIGNAVAPGNNNNNVNNNINPNPNNPVPQPLPRAFEDPNRPRPPSSPTKSSPSANSPPRSS</sequence>
<feature type="compositionally biased region" description="Low complexity" evidence="1">
    <location>
        <begin position="534"/>
        <end position="548"/>
    </location>
</feature>
<feature type="compositionally biased region" description="Low complexity" evidence="1">
    <location>
        <begin position="83"/>
        <end position="102"/>
    </location>
</feature>
<evidence type="ECO:0000256" key="1">
    <source>
        <dbReference type="SAM" id="MobiDB-lite"/>
    </source>
</evidence>
<feature type="compositionally biased region" description="Pro residues" evidence="1">
    <location>
        <begin position="438"/>
        <end position="450"/>
    </location>
</feature>
<feature type="compositionally biased region" description="Low complexity" evidence="1">
    <location>
        <begin position="488"/>
        <end position="509"/>
    </location>
</feature>
<feature type="region of interest" description="Disordered" evidence="1">
    <location>
        <begin position="74"/>
        <end position="120"/>
    </location>
</feature>
<evidence type="ECO:0000313" key="3">
    <source>
        <dbReference type="Proteomes" id="UP001281003"/>
    </source>
</evidence>
<feature type="compositionally biased region" description="Acidic residues" evidence="1">
    <location>
        <begin position="40"/>
        <end position="49"/>
    </location>
</feature>